<dbReference type="CDD" id="cd00488">
    <property type="entry name" value="PCD_DCoH"/>
    <property type="match status" value="1"/>
</dbReference>
<dbReference type="SUPFAM" id="SSF55248">
    <property type="entry name" value="PCD-like"/>
    <property type="match status" value="1"/>
</dbReference>
<dbReference type="EMBL" id="CP027433">
    <property type="protein sequence ID" value="AVM00285.1"/>
    <property type="molecule type" value="Genomic_DNA"/>
</dbReference>
<proteinExistence type="inferred from homology"/>
<name>A0A2S0KF30_9ACTN</name>
<dbReference type="AlphaFoldDB" id="A0A2S0KF30"/>
<organism evidence="6 7">
    <name type="scientific">Gordonia iterans</name>
    <dbReference type="NCBI Taxonomy" id="1004901"/>
    <lineage>
        <taxon>Bacteria</taxon>
        <taxon>Bacillati</taxon>
        <taxon>Actinomycetota</taxon>
        <taxon>Actinomycetes</taxon>
        <taxon>Mycobacteriales</taxon>
        <taxon>Gordoniaceae</taxon>
        <taxon>Gordonia</taxon>
    </lineage>
</organism>
<comment type="similarity">
    <text evidence="2">Belongs to the pterin-4-alpha-carbinolamine dehydratase family.</text>
</comment>
<comment type="catalytic activity">
    <reaction evidence="1">
        <text>(4aS,6R)-4a-hydroxy-L-erythro-5,6,7,8-tetrahydrobiopterin = (6R)-L-erythro-6,7-dihydrobiopterin + H2O</text>
        <dbReference type="Rhea" id="RHEA:11920"/>
        <dbReference type="ChEBI" id="CHEBI:15377"/>
        <dbReference type="ChEBI" id="CHEBI:15642"/>
        <dbReference type="ChEBI" id="CHEBI:43120"/>
        <dbReference type="EC" id="4.2.1.96"/>
    </reaction>
</comment>
<dbReference type="OrthoDB" id="15077at2"/>
<sequence>MGDQHYTTLTEAQAAAQAPEGWFVGDGELSAGYRTGSMIKGLDFVNRVVIAAEAVNHHPDVELSYGVVGFTLSTHATGGLTTADVGLAQTIAEIAAARGLTPEPRNTA</sequence>
<dbReference type="RefSeq" id="WP_105942013.1">
    <property type="nucleotide sequence ID" value="NZ_CP027433.1"/>
</dbReference>
<evidence type="ECO:0000256" key="5">
    <source>
        <dbReference type="ARBA" id="ARBA00023239"/>
    </source>
</evidence>
<dbReference type="EC" id="4.2.1.96" evidence="3"/>
<evidence type="ECO:0000256" key="1">
    <source>
        <dbReference type="ARBA" id="ARBA00001554"/>
    </source>
</evidence>
<dbReference type="KEGG" id="git:C6V83_08380"/>
<dbReference type="InterPro" id="IPR001533">
    <property type="entry name" value="Pterin_deHydtase"/>
</dbReference>
<evidence type="ECO:0000313" key="7">
    <source>
        <dbReference type="Proteomes" id="UP000239814"/>
    </source>
</evidence>
<accession>A0A2S0KF30</accession>
<dbReference type="InterPro" id="IPR036428">
    <property type="entry name" value="PCD_sf"/>
</dbReference>
<keyword evidence="7" id="KW-1185">Reference proteome</keyword>
<evidence type="ECO:0000256" key="2">
    <source>
        <dbReference type="ARBA" id="ARBA00006472"/>
    </source>
</evidence>
<dbReference type="Gene3D" id="3.30.1360.20">
    <property type="entry name" value="Transcriptional coactivator/pterin dehydratase"/>
    <property type="match status" value="1"/>
</dbReference>
<dbReference type="PANTHER" id="PTHR12599">
    <property type="entry name" value="PTERIN-4-ALPHA-CARBINOLAMINE DEHYDRATASE"/>
    <property type="match status" value="1"/>
</dbReference>
<dbReference type="PANTHER" id="PTHR12599:SF0">
    <property type="entry name" value="PTERIN-4-ALPHA-CARBINOLAMINE DEHYDRATASE"/>
    <property type="match status" value="1"/>
</dbReference>
<dbReference type="GO" id="GO:0008124">
    <property type="term" value="F:4-alpha-hydroxytetrahydrobiopterin dehydratase activity"/>
    <property type="evidence" value="ECO:0007669"/>
    <property type="project" value="UniProtKB-EC"/>
</dbReference>
<gene>
    <name evidence="6" type="ORF">C6V83_08380</name>
</gene>
<evidence type="ECO:0000256" key="4">
    <source>
        <dbReference type="ARBA" id="ARBA00021735"/>
    </source>
</evidence>
<evidence type="ECO:0000313" key="6">
    <source>
        <dbReference type="EMBL" id="AVM00285.1"/>
    </source>
</evidence>
<reference evidence="6 7" key="1">
    <citation type="submission" date="2018-03" db="EMBL/GenBank/DDBJ databases">
        <title>Characteristics and genome of n-alkane degrading marine bacteria Gordonia iterans isolated from crude oil contaminated in Tae-an, South Korea.</title>
        <authorList>
            <person name="Lee S.-S."/>
            <person name="Kim H."/>
        </authorList>
    </citation>
    <scope>NUCLEOTIDE SEQUENCE [LARGE SCALE GENOMIC DNA]</scope>
    <source>
        <strain evidence="6 7">Co17</strain>
    </source>
</reference>
<keyword evidence="5" id="KW-0456">Lyase</keyword>
<dbReference type="Proteomes" id="UP000239814">
    <property type="component" value="Chromosome"/>
</dbReference>
<dbReference type="Pfam" id="PF01329">
    <property type="entry name" value="Pterin_4a"/>
    <property type="match status" value="1"/>
</dbReference>
<evidence type="ECO:0000256" key="3">
    <source>
        <dbReference type="ARBA" id="ARBA00013252"/>
    </source>
</evidence>
<dbReference type="GO" id="GO:0006729">
    <property type="term" value="P:tetrahydrobiopterin biosynthetic process"/>
    <property type="evidence" value="ECO:0007669"/>
    <property type="project" value="InterPro"/>
</dbReference>
<protein>
    <recommendedName>
        <fullName evidence="4">Putative pterin-4-alpha-carbinolamine dehydratase</fullName>
        <ecNumber evidence="3">4.2.1.96</ecNumber>
    </recommendedName>
</protein>